<feature type="transmembrane region" description="Helical" evidence="6">
    <location>
        <begin position="472"/>
        <end position="490"/>
    </location>
</feature>
<dbReference type="PIRSF" id="PIRSF006060">
    <property type="entry name" value="AA_transporter"/>
    <property type="match status" value="1"/>
</dbReference>
<sequence length="514" mass="56417">MADKTDVVTEVNEAPSDVLGSTNGPVTQDAQPFERYISLLGFFNFGFTFQAGWEATALSLSLCLFNGGPVAVVWGTIISMVGHTLVSSSLAEMASMDPTVGAQYRWSARFARRFPEFWGFVQGWITTFAWIVSPAAGLSMLAFNTQALIGLFNETYEAKAWHATMIMWAYLSIAIGFNLYLRTILNVLETIGGLCHVLFFVICTAVLATLAERSTASYVFSKLTWEVSGWNNRDISFQLGLLLPILNLSGYDAMLHMIDETRKPRERVPKAMIGAVLSNGVLTFAYTIVLMFFIGDEQFVTESASPVIAIFYQATKSKAATTIIVCMHMLVLLVGVFNCIASISRLVWAFARDHGLPADRVLTHVHPKLQIPLRALALVVCMTVILSLISIGSSVALGAIVGITVVALLTSYSVPIALLIIRKLKGEHPRYGPFKLGRWGLPINAGAFCFCIYCVFWAAFPSSYPVGPANMNYAGPILFGLLGLCMLDWFTTGHKRFAVPTGKYAIEMEDRPKQ</sequence>
<feature type="transmembrane region" description="Helical" evidence="6">
    <location>
        <begin position="36"/>
        <end position="53"/>
    </location>
</feature>
<feature type="transmembrane region" description="Helical" evidence="6">
    <location>
        <begin position="73"/>
        <end position="96"/>
    </location>
</feature>
<keyword evidence="5 6" id="KW-0472">Membrane</keyword>
<dbReference type="PANTHER" id="PTHR45649">
    <property type="entry name" value="AMINO-ACID PERMEASE BAT1"/>
    <property type="match status" value="1"/>
</dbReference>
<dbReference type="GO" id="GO:0016020">
    <property type="term" value="C:membrane"/>
    <property type="evidence" value="ECO:0007669"/>
    <property type="project" value="UniProtKB-SubCell"/>
</dbReference>
<evidence type="ECO:0000256" key="4">
    <source>
        <dbReference type="ARBA" id="ARBA00022989"/>
    </source>
</evidence>
<dbReference type="EMBL" id="MU006615">
    <property type="protein sequence ID" value="KAF2742083.1"/>
    <property type="molecule type" value="Genomic_DNA"/>
</dbReference>
<evidence type="ECO:0000256" key="6">
    <source>
        <dbReference type="SAM" id="Phobius"/>
    </source>
</evidence>
<gene>
    <name evidence="7" type="ORF">M011DRAFT_497711</name>
</gene>
<dbReference type="Pfam" id="PF13520">
    <property type="entry name" value="AA_permease_2"/>
    <property type="match status" value="1"/>
</dbReference>
<evidence type="ECO:0000313" key="8">
    <source>
        <dbReference type="Proteomes" id="UP000799440"/>
    </source>
</evidence>
<name>A0A6A6UW61_9PLEO</name>
<evidence type="ECO:0000256" key="2">
    <source>
        <dbReference type="ARBA" id="ARBA00022448"/>
    </source>
</evidence>
<feature type="transmembrane region" description="Helical" evidence="6">
    <location>
        <begin position="397"/>
        <end position="421"/>
    </location>
</feature>
<dbReference type="GO" id="GO:0022857">
    <property type="term" value="F:transmembrane transporter activity"/>
    <property type="evidence" value="ECO:0007669"/>
    <property type="project" value="InterPro"/>
</dbReference>
<dbReference type="OrthoDB" id="3257095at2759"/>
<reference evidence="7" key="1">
    <citation type="journal article" date="2020" name="Stud. Mycol.">
        <title>101 Dothideomycetes genomes: a test case for predicting lifestyles and emergence of pathogens.</title>
        <authorList>
            <person name="Haridas S."/>
            <person name="Albert R."/>
            <person name="Binder M."/>
            <person name="Bloem J."/>
            <person name="Labutti K."/>
            <person name="Salamov A."/>
            <person name="Andreopoulos B."/>
            <person name="Baker S."/>
            <person name="Barry K."/>
            <person name="Bills G."/>
            <person name="Bluhm B."/>
            <person name="Cannon C."/>
            <person name="Castanera R."/>
            <person name="Culley D."/>
            <person name="Daum C."/>
            <person name="Ezra D."/>
            <person name="Gonzalez J."/>
            <person name="Henrissat B."/>
            <person name="Kuo A."/>
            <person name="Liang C."/>
            <person name="Lipzen A."/>
            <person name="Lutzoni F."/>
            <person name="Magnuson J."/>
            <person name="Mondo S."/>
            <person name="Nolan M."/>
            <person name="Ohm R."/>
            <person name="Pangilinan J."/>
            <person name="Park H.-J."/>
            <person name="Ramirez L."/>
            <person name="Alfaro M."/>
            <person name="Sun H."/>
            <person name="Tritt A."/>
            <person name="Yoshinaga Y."/>
            <person name="Zwiers L.-H."/>
            <person name="Turgeon B."/>
            <person name="Goodwin S."/>
            <person name="Spatafora J."/>
            <person name="Crous P."/>
            <person name="Grigoriev I."/>
        </authorList>
    </citation>
    <scope>NUCLEOTIDE SEQUENCE</scope>
    <source>
        <strain evidence="7">CBS 119925</strain>
    </source>
</reference>
<feature type="transmembrane region" description="Helical" evidence="6">
    <location>
        <begin position="160"/>
        <end position="181"/>
    </location>
</feature>
<comment type="subcellular location">
    <subcellularLocation>
        <location evidence="1">Membrane</location>
        <topology evidence="1">Multi-pass membrane protein</topology>
    </subcellularLocation>
</comment>
<dbReference type="PANTHER" id="PTHR45649:SF5">
    <property type="entry name" value="GABA TRANSPORTER (EUROFUNG)-RELATED"/>
    <property type="match status" value="1"/>
</dbReference>
<keyword evidence="4 6" id="KW-1133">Transmembrane helix</keyword>
<dbReference type="Proteomes" id="UP000799440">
    <property type="component" value="Unassembled WGS sequence"/>
</dbReference>
<evidence type="ECO:0000256" key="3">
    <source>
        <dbReference type="ARBA" id="ARBA00022692"/>
    </source>
</evidence>
<feature type="transmembrane region" description="Helical" evidence="6">
    <location>
        <begin position="322"/>
        <end position="350"/>
    </location>
</feature>
<proteinExistence type="predicted"/>
<protein>
    <submittedName>
        <fullName evidence="7">Amino acid transporter</fullName>
    </submittedName>
</protein>
<feature type="transmembrane region" description="Helical" evidence="6">
    <location>
        <begin position="117"/>
        <end position="140"/>
    </location>
</feature>
<keyword evidence="2" id="KW-0813">Transport</keyword>
<dbReference type="Gene3D" id="1.20.1740.10">
    <property type="entry name" value="Amino acid/polyamine transporter I"/>
    <property type="match status" value="1"/>
</dbReference>
<feature type="transmembrane region" description="Helical" evidence="6">
    <location>
        <begin position="193"/>
        <end position="211"/>
    </location>
</feature>
<keyword evidence="3 6" id="KW-0812">Transmembrane</keyword>
<organism evidence="7 8">
    <name type="scientific">Sporormia fimetaria CBS 119925</name>
    <dbReference type="NCBI Taxonomy" id="1340428"/>
    <lineage>
        <taxon>Eukaryota</taxon>
        <taxon>Fungi</taxon>
        <taxon>Dikarya</taxon>
        <taxon>Ascomycota</taxon>
        <taxon>Pezizomycotina</taxon>
        <taxon>Dothideomycetes</taxon>
        <taxon>Pleosporomycetidae</taxon>
        <taxon>Pleosporales</taxon>
        <taxon>Sporormiaceae</taxon>
        <taxon>Sporormia</taxon>
    </lineage>
</organism>
<accession>A0A6A6UW61</accession>
<feature type="transmembrane region" description="Helical" evidence="6">
    <location>
        <begin position="235"/>
        <end position="251"/>
    </location>
</feature>
<evidence type="ECO:0000256" key="1">
    <source>
        <dbReference type="ARBA" id="ARBA00004141"/>
    </source>
</evidence>
<evidence type="ECO:0000313" key="7">
    <source>
        <dbReference type="EMBL" id="KAF2742083.1"/>
    </source>
</evidence>
<dbReference type="AlphaFoldDB" id="A0A6A6UW61"/>
<feature type="transmembrane region" description="Helical" evidence="6">
    <location>
        <begin position="441"/>
        <end position="460"/>
    </location>
</feature>
<dbReference type="InterPro" id="IPR002293">
    <property type="entry name" value="AA/rel_permease1"/>
</dbReference>
<feature type="transmembrane region" description="Helical" evidence="6">
    <location>
        <begin position="371"/>
        <end position="391"/>
    </location>
</feature>
<evidence type="ECO:0000256" key="5">
    <source>
        <dbReference type="ARBA" id="ARBA00023136"/>
    </source>
</evidence>
<keyword evidence="8" id="KW-1185">Reference proteome</keyword>
<feature type="transmembrane region" description="Helical" evidence="6">
    <location>
        <begin position="272"/>
        <end position="294"/>
    </location>
</feature>